<dbReference type="EMBL" id="CP148066">
    <property type="protein sequence ID" value="WXL28305.1"/>
    <property type="molecule type" value="Genomic_DNA"/>
</dbReference>
<reference evidence="1" key="1">
    <citation type="submission" date="2024-03" db="EMBL/GenBank/DDBJ databases">
        <title>Complete genome sequence of Mycoplasma gypis type strain B1/T1.</title>
        <authorList>
            <person name="Spergser J."/>
        </authorList>
    </citation>
    <scope>NUCLEOTIDE SEQUENCE [LARGE SCALE GENOMIC DNA]</scope>
    <source>
        <strain evidence="1">B1/T1</strain>
    </source>
</reference>
<dbReference type="Proteomes" id="UP001460679">
    <property type="component" value="Chromosome"/>
</dbReference>
<evidence type="ECO:0000313" key="1">
    <source>
        <dbReference type="EMBL" id="WXL28305.1"/>
    </source>
</evidence>
<gene>
    <name evidence="1" type="ORF">WG616_02975</name>
</gene>
<proteinExistence type="predicted"/>
<evidence type="ECO:0000313" key="2">
    <source>
        <dbReference type="Proteomes" id="UP001460679"/>
    </source>
</evidence>
<organism evidence="1 2">
    <name type="scientific">[Mycoplasma] gypis</name>
    <dbReference type="NCBI Taxonomy" id="92404"/>
    <lineage>
        <taxon>Bacteria</taxon>
        <taxon>Bacillati</taxon>
        <taxon>Mycoplasmatota</taxon>
        <taxon>Mycoplasmoidales</taxon>
        <taxon>Metamycoplasmataceae</taxon>
        <taxon>Metamycoplasma</taxon>
    </lineage>
</organism>
<accession>A0ABZ2RMM3</accession>
<sequence length="253" mass="29495">MNKTEEDIKNPVEVFIDFEAITNPFARLMKSKNSTPFCYTLGLKNIKNEFKTKTYIYNFKTKNVYETLKEHISKDIKQINNTVKIPNVVFVGHNPTLEKELLSIMFPNNVVKALIEEKNLSLSVLTAKDFSDDYFVESRKAIREKAKNNVVEKVLQKDGSTASYIGFLLWCQTKKVKNPAKFIIDVNPQILVNELKRYSKDDVLRMEVLSRDENLKKNIESIKRKRMLLSLIKNLNLEDSLTVKEIKEKIWQL</sequence>
<keyword evidence="2" id="KW-1185">Reference proteome</keyword>
<name>A0ABZ2RMM3_9BACT</name>
<protein>
    <submittedName>
        <fullName evidence="1">DUF2779 domain-containing protein</fullName>
    </submittedName>
</protein>
<dbReference type="RefSeq" id="WP_205499599.1">
    <property type="nucleotide sequence ID" value="NZ_CP148066.1"/>
</dbReference>